<dbReference type="EMBL" id="JABANM010013881">
    <property type="protein sequence ID" value="KAF4733605.1"/>
    <property type="molecule type" value="Genomic_DNA"/>
</dbReference>
<gene>
    <name evidence="1" type="ORF">FOZ62_017583</name>
</gene>
<dbReference type="AlphaFoldDB" id="A0A7J6SLM6"/>
<reference evidence="1 2" key="1">
    <citation type="submission" date="2020-04" db="EMBL/GenBank/DDBJ databases">
        <title>Perkinsus olseni comparative genomics.</title>
        <authorList>
            <person name="Bogema D.R."/>
        </authorList>
    </citation>
    <scope>NUCLEOTIDE SEQUENCE [LARGE SCALE GENOMIC DNA]</scope>
    <source>
        <strain evidence="1">ATCC PRA-205</strain>
    </source>
</reference>
<proteinExistence type="predicted"/>
<evidence type="ECO:0000313" key="2">
    <source>
        <dbReference type="Proteomes" id="UP000574390"/>
    </source>
</evidence>
<dbReference type="Gene3D" id="3.90.226.10">
    <property type="entry name" value="2-enoyl-CoA Hydratase, Chain A, domain 1"/>
    <property type="match status" value="1"/>
</dbReference>
<dbReference type="InterPro" id="IPR029045">
    <property type="entry name" value="ClpP/crotonase-like_dom_sf"/>
</dbReference>
<sequence>VDEGVAPPPFDCPSMPPWVGVATAAVLQRDLRPRHLRNQLLPLPIMSTSVYIRRDGVAVLTLRNPPVNSLSQAHCKSLVQNMKILQSNPTVKGIVITGEG</sequence>
<dbReference type="Pfam" id="PF00378">
    <property type="entry name" value="ECH_1"/>
    <property type="match status" value="1"/>
</dbReference>
<feature type="non-terminal residue" evidence="1">
    <location>
        <position position="1"/>
    </location>
</feature>
<protein>
    <submittedName>
        <fullName evidence="1">Uncharacterized protein</fullName>
    </submittedName>
</protein>
<dbReference type="InterPro" id="IPR001753">
    <property type="entry name" value="Enoyl-CoA_hydra/iso"/>
</dbReference>
<name>A0A7J6SLM6_PEROL</name>
<organism evidence="1 2">
    <name type="scientific">Perkinsus olseni</name>
    <name type="common">Perkinsus atlanticus</name>
    <dbReference type="NCBI Taxonomy" id="32597"/>
    <lineage>
        <taxon>Eukaryota</taxon>
        <taxon>Sar</taxon>
        <taxon>Alveolata</taxon>
        <taxon>Perkinsozoa</taxon>
        <taxon>Perkinsea</taxon>
        <taxon>Perkinsida</taxon>
        <taxon>Perkinsidae</taxon>
        <taxon>Perkinsus</taxon>
    </lineage>
</organism>
<dbReference type="SUPFAM" id="SSF52096">
    <property type="entry name" value="ClpP/crotonase"/>
    <property type="match status" value="1"/>
</dbReference>
<comment type="caution">
    <text evidence="1">The sequence shown here is derived from an EMBL/GenBank/DDBJ whole genome shotgun (WGS) entry which is preliminary data.</text>
</comment>
<evidence type="ECO:0000313" key="1">
    <source>
        <dbReference type="EMBL" id="KAF4733605.1"/>
    </source>
</evidence>
<accession>A0A7J6SLM6</accession>
<dbReference type="Proteomes" id="UP000574390">
    <property type="component" value="Unassembled WGS sequence"/>
</dbReference>
<feature type="non-terminal residue" evidence="1">
    <location>
        <position position="100"/>
    </location>
</feature>